<dbReference type="Proteomes" id="UP000308730">
    <property type="component" value="Unassembled WGS sequence"/>
</dbReference>
<comment type="caution">
    <text evidence="10">The sequence shown here is derived from an EMBL/GenBank/DDBJ whole genome shotgun (WGS) entry which is preliminary data.</text>
</comment>
<dbReference type="GO" id="GO:0005739">
    <property type="term" value="C:mitochondrion"/>
    <property type="evidence" value="ECO:0007669"/>
    <property type="project" value="UniProtKB-SubCell"/>
</dbReference>
<reference evidence="10 11" key="1">
    <citation type="submission" date="2019-02" db="EMBL/GenBank/DDBJ databases">
        <title>Genome sequencing of the rare red list fungi Antrodiella citrinella (Flaviporus citrinellus).</title>
        <authorList>
            <person name="Buettner E."/>
            <person name="Kellner H."/>
        </authorList>
    </citation>
    <scope>NUCLEOTIDE SEQUENCE [LARGE SCALE GENOMIC DNA]</scope>
    <source>
        <strain evidence="10 11">DSM 108506</strain>
    </source>
</reference>
<dbReference type="OrthoDB" id="2867507at2759"/>
<evidence type="ECO:0008006" key="12">
    <source>
        <dbReference type="Google" id="ProtNLM"/>
    </source>
</evidence>
<dbReference type="AlphaFoldDB" id="A0A4S4N6Z5"/>
<dbReference type="GO" id="GO:0050660">
    <property type="term" value="F:flavin adenine dinucleotide binding"/>
    <property type="evidence" value="ECO:0007669"/>
    <property type="project" value="TreeGrafter"/>
</dbReference>
<dbReference type="Pfam" id="PF02776">
    <property type="entry name" value="TPP_enzyme_N"/>
    <property type="match status" value="1"/>
</dbReference>
<dbReference type="GO" id="GO:0005948">
    <property type="term" value="C:acetolactate synthase complex"/>
    <property type="evidence" value="ECO:0007669"/>
    <property type="project" value="TreeGrafter"/>
</dbReference>
<dbReference type="CDD" id="cd07035">
    <property type="entry name" value="TPP_PYR_POX_like"/>
    <property type="match status" value="1"/>
</dbReference>
<comment type="subcellular location">
    <subcellularLocation>
        <location evidence="1">Mitochondrion</location>
    </subcellularLocation>
</comment>
<dbReference type="GO" id="GO:0009097">
    <property type="term" value="P:isoleucine biosynthetic process"/>
    <property type="evidence" value="ECO:0007669"/>
    <property type="project" value="TreeGrafter"/>
</dbReference>
<feature type="transmembrane region" description="Helical" evidence="6">
    <location>
        <begin position="499"/>
        <end position="521"/>
    </location>
</feature>
<dbReference type="GO" id="GO:0009099">
    <property type="term" value="P:L-valine biosynthetic process"/>
    <property type="evidence" value="ECO:0007669"/>
    <property type="project" value="TreeGrafter"/>
</dbReference>
<keyword evidence="6" id="KW-0472">Membrane</keyword>
<evidence type="ECO:0000256" key="4">
    <source>
        <dbReference type="ARBA" id="ARBA00023128"/>
    </source>
</evidence>
<evidence type="ECO:0000256" key="5">
    <source>
        <dbReference type="RuleBase" id="RU362132"/>
    </source>
</evidence>
<keyword evidence="11" id="KW-1185">Reference proteome</keyword>
<evidence type="ECO:0000313" key="11">
    <source>
        <dbReference type="Proteomes" id="UP000308730"/>
    </source>
</evidence>
<dbReference type="GO" id="GO:0030976">
    <property type="term" value="F:thiamine pyrophosphate binding"/>
    <property type="evidence" value="ECO:0007669"/>
    <property type="project" value="InterPro"/>
</dbReference>
<comment type="similarity">
    <text evidence="2 5">Belongs to the TPP enzyme family.</text>
</comment>
<dbReference type="EMBL" id="SGPM01000042">
    <property type="protein sequence ID" value="THH31620.1"/>
    <property type="molecule type" value="Genomic_DNA"/>
</dbReference>
<keyword evidence="6" id="KW-1133">Transmembrane helix</keyword>
<dbReference type="Pfam" id="PF02775">
    <property type="entry name" value="TPP_enzyme_C"/>
    <property type="match status" value="1"/>
</dbReference>
<dbReference type="SUPFAM" id="SSF52518">
    <property type="entry name" value="Thiamin diphosphate-binding fold (THDP-binding)"/>
    <property type="match status" value="2"/>
</dbReference>
<protein>
    <recommendedName>
        <fullName evidence="12">Pyruvate decarboxylase</fullName>
    </recommendedName>
</protein>
<organism evidence="10 11">
    <name type="scientific">Antrodiella citrinella</name>
    <dbReference type="NCBI Taxonomy" id="2447956"/>
    <lineage>
        <taxon>Eukaryota</taxon>
        <taxon>Fungi</taxon>
        <taxon>Dikarya</taxon>
        <taxon>Basidiomycota</taxon>
        <taxon>Agaricomycotina</taxon>
        <taxon>Agaricomycetes</taxon>
        <taxon>Polyporales</taxon>
        <taxon>Steccherinaceae</taxon>
        <taxon>Antrodiella</taxon>
    </lineage>
</organism>
<dbReference type="PANTHER" id="PTHR18968:SF164">
    <property type="entry name" value="PYRUVATE DECARBOXYLASE"/>
    <property type="match status" value="1"/>
</dbReference>
<dbReference type="Gene3D" id="3.40.50.1220">
    <property type="entry name" value="TPP-binding domain"/>
    <property type="match status" value="1"/>
</dbReference>
<sequence>MSKSNNSITGGGIFLKTLAAAGITHVFVNWGNDHPSFLEELEKERLTHGKNALEIITSPNEMVAMSAAQGYAQISGKPAAVIVHVDVGTQSLGAAVHNADKGRVPVLVFSGAPPHSAQGELKGSKNEWPMWGQDVPDQSAIVRQYMRYTAQVMSAKTIAKVTLRALQFATSQPRGPVYLYARRDVLEEDVDASLVDFTGPNLNPSKWPSVLNGGLSPTAVQTICQALNDAKFPLLITGGTERNSRNIPLLQQLSLLFAIAVQASCPTQTCVSYSCPTFIGSSYGGKNTLLEEADVILCIDTDLPWVDVVGNAPKEGARVFIVDSDPLKPGMTWAHTDAEMICRADTETVLKMLLAAASDVTSADKTHIREQRLSDLTRRHQEWINELTATEISFQGSHNDRSKTATAPNAFYVLQSVVNTAINNLAQSQSREPGGTIWLDETASNHSTLFNHIRMMDTDLTRGSMVLASGGSGLGWILGASIGVAMGAGRREGKPKPDLIVAVVGDGTFIFGVPTAAYWMARRYNAPFLTVVINNGGWASPKASMMGVYPTGAGSAASGSRLTVGLGPEMVDFGGVAAAAGGAWSGRAELWNMEKVFEDAIRAVLEEKRCAVVDCVVEPF</sequence>
<keyword evidence="4" id="KW-0496">Mitochondrion</keyword>
<accession>A0A4S4N6Z5</accession>
<dbReference type="Gene3D" id="3.40.50.970">
    <property type="match status" value="2"/>
</dbReference>
<evidence type="ECO:0000256" key="1">
    <source>
        <dbReference type="ARBA" id="ARBA00004173"/>
    </source>
</evidence>
<evidence type="ECO:0000256" key="6">
    <source>
        <dbReference type="SAM" id="Phobius"/>
    </source>
</evidence>
<dbReference type="InterPro" id="IPR012001">
    <property type="entry name" value="Thiamin_PyroP_enz_TPP-bd_dom"/>
</dbReference>
<dbReference type="SUPFAM" id="SSF52467">
    <property type="entry name" value="DHS-like NAD/FAD-binding domain"/>
    <property type="match status" value="1"/>
</dbReference>
<evidence type="ECO:0000259" key="7">
    <source>
        <dbReference type="Pfam" id="PF00205"/>
    </source>
</evidence>
<name>A0A4S4N6Z5_9APHY</name>
<evidence type="ECO:0000256" key="2">
    <source>
        <dbReference type="ARBA" id="ARBA00007812"/>
    </source>
</evidence>
<dbReference type="InterPro" id="IPR045229">
    <property type="entry name" value="TPP_enz"/>
</dbReference>
<dbReference type="InterPro" id="IPR011766">
    <property type="entry name" value="TPP_enzyme_TPP-bd"/>
</dbReference>
<dbReference type="GO" id="GO:0003984">
    <property type="term" value="F:acetolactate synthase activity"/>
    <property type="evidence" value="ECO:0007669"/>
    <property type="project" value="TreeGrafter"/>
</dbReference>
<keyword evidence="3 5" id="KW-0786">Thiamine pyrophosphate</keyword>
<dbReference type="InterPro" id="IPR029061">
    <property type="entry name" value="THDP-binding"/>
</dbReference>
<gene>
    <name evidence="10" type="ORF">EUX98_g2570</name>
</gene>
<dbReference type="GO" id="GO:0000287">
    <property type="term" value="F:magnesium ion binding"/>
    <property type="evidence" value="ECO:0007669"/>
    <property type="project" value="InterPro"/>
</dbReference>
<evidence type="ECO:0000259" key="9">
    <source>
        <dbReference type="Pfam" id="PF02776"/>
    </source>
</evidence>
<keyword evidence="6" id="KW-0812">Transmembrane</keyword>
<proteinExistence type="inferred from homology"/>
<dbReference type="PANTHER" id="PTHR18968">
    <property type="entry name" value="THIAMINE PYROPHOSPHATE ENZYMES"/>
    <property type="match status" value="1"/>
</dbReference>
<dbReference type="InterPro" id="IPR012000">
    <property type="entry name" value="Thiamin_PyroP_enz_cen_dom"/>
</dbReference>
<evidence type="ECO:0000256" key="3">
    <source>
        <dbReference type="ARBA" id="ARBA00023052"/>
    </source>
</evidence>
<dbReference type="InterPro" id="IPR029035">
    <property type="entry name" value="DHS-like_NAD/FAD-binding_dom"/>
</dbReference>
<feature type="transmembrane region" description="Helical" evidence="6">
    <location>
        <begin position="465"/>
        <end position="487"/>
    </location>
</feature>
<feature type="domain" description="Thiamine pyrophosphate enzyme central" evidence="7">
    <location>
        <begin position="220"/>
        <end position="330"/>
    </location>
</feature>
<evidence type="ECO:0000259" key="8">
    <source>
        <dbReference type="Pfam" id="PF02775"/>
    </source>
</evidence>
<dbReference type="Pfam" id="PF00205">
    <property type="entry name" value="TPP_enzyme_M"/>
    <property type="match status" value="1"/>
</dbReference>
<feature type="domain" description="Thiamine pyrophosphate enzyme TPP-binding" evidence="8">
    <location>
        <begin position="467"/>
        <end position="615"/>
    </location>
</feature>
<feature type="domain" description="Thiamine pyrophosphate enzyme N-terminal TPP-binding" evidence="9">
    <location>
        <begin position="9"/>
        <end position="122"/>
    </location>
</feature>
<evidence type="ECO:0000313" key="10">
    <source>
        <dbReference type="EMBL" id="THH31620.1"/>
    </source>
</evidence>